<proteinExistence type="predicted"/>
<dbReference type="InterPro" id="IPR000073">
    <property type="entry name" value="AB_hydrolase_1"/>
</dbReference>
<dbReference type="Pfam" id="PF12697">
    <property type="entry name" value="Abhydrolase_6"/>
    <property type="match status" value="1"/>
</dbReference>
<feature type="signal peptide" evidence="1">
    <location>
        <begin position="1"/>
        <end position="24"/>
    </location>
</feature>
<dbReference type="PANTHER" id="PTHR37017">
    <property type="entry name" value="AB HYDROLASE-1 DOMAIN-CONTAINING PROTEIN-RELATED"/>
    <property type="match status" value="1"/>
</dbReference>
<dbReference type="RefSeq" id="WP_319009892.1">
    <property type="nucleotide sequence ID" value="NZ_JAWJZF010000359.1"/>
</dbReference>
<keyword evidence="4" id="KW-1185">Reference proteome</keyword>
<dbReference type="InterPro" id="IPR029058">
    <property type="entry name" value="AB_hydrolase_fold"/>
</dbReference>
<keyword evidence="3" id="KW-0378">Hydrolase</keyword>
<organism evidence="3 4">
    <name type="scientific">Streptomyces roseolus</name>
    <dbReference type="NCBI Taxonomy" id="67358"/>
    <lineage>
        <taxon>Bacteria</taxon>
        <taxon>Bacillati</taxon>
        <taxon>Actinomycetota</taxon>
        <taxon>Actinomycetes</taxon>
        <taxon>Kitasatosporales</taxon>
        <taxon>Streptomycetaceae</taxon>
        <taxon>Streptomyces</taxon>
    </lineage>
</organism>
<dbReference type="InterPro" id="IPR052897">
    <property type="entry name" value="Sec-Metab_Biosynth_Hydrolase"/>
</dbReference>
<comment type="caution">
    <text evidence="3">The sequence shown here is derived from an EMBL/GenBank/DDBJ whole genome shotgun (WGS) entry which is preliminary data.</text>
</comment>
<dbReference type="SUPFAM" id="SSF53474">
    <property type="entry name" value="alpha/beta-Hydrolases"/>
    <property type="match status" value="1"/>
</dbReference>
<dbReference type="PANTHER" id="PTHR37017:SF11">
    <property type="entry name" value="ESTERASE_LIPASE_THIOESTERASE DOMAIN-CONTAINING PROTEIN"/>
    <property type="match status" value="1"/>
</dbReference>
<evidence type="ECO:0000313" key="4">
    <source>
        <dbReference type="Proteomes" id="UP001278571"/>
    </source>
</evidence>
<keyword evidence="1" id="KW-0732">Signal</keyword>
<dbReference type="EMBL" id="JAWJZF010000359">
    <property type="protein sequence ID" value="MDX2293497.1"/>
    <property type="molecule type" value="Genomic_DNA"/>
</dbReference>
<name>A0ABU4K6W7_9ACTN</name>
<dbReference type="GO" id="GO:0016787">
    <property type="term" value="F:hydrolase activity"/>
    <property type="evidence" value="ECO:0007669"/>
    <property type="project" value="UniProtKB-KW"/>
</dbReference>
<evidence type="ECO:0000313" key="3">
    <source>
        <dbReference type="EMBL" id="MDX2293497.1"/>
    </source>
</evidence>
<dbReference type="Gene3D" id="3.40.50.1820">
    <property type="entry name" value="alpha/beta hydrolase"/>
    <property type="match status" value="1"/>
</dbReference>
<feature type="chain" id="PRO_5047455387" evidence="1">
    <location>
        <begin position="25"/>
        <end position="283"/>
    </location>
</feature>
<reference evidence="3 4" key="1">
    <citation type="submission" date="2023-10" db="EMBL/GenBank/DDBJ databases">
        <authorList>
            <person name="Wang X.X."/>
        </authorList>
    </citation>
    <scope>NUCLEOTIDE SEQUENCE [LARGE SCALE GENOMIC DNA]</scope>
    <source>
        <strain evidence="3 4">NBRC 12816</strain>
    </source>
</reference>
<feature type="domain" description="AB hydrolase-1" evidence="2">
    <location>
        <begin position="52"/>
        <end position="271"/>
    </location>
</feature>
<sequence length="283" mass="28777">MHPTRRALTLGLALPATLAALVGAGPASRPSDAHVDADSGVGAGRHGQKPTIVLVHGAFADASSWRGTIRRLQHAGHPVLAPANPLRGLAEDTAYLRSVLAGVDGPVVLVGHSYGGAVISGAAVGDTRVKALVYIAAFTPAEGESAAGLAARFPGSTLGDTVRPQAYPLPGGGTGTELVIEQSAFHRQFAADVPTADAAVMAASQRPVATAALEEGAGETAWRTIPSWALIATADKNIPPAAQRWMARRAGSHVTEVDASHAVAVSRPAVVTHVILAAARATR</sequence>
<evidence type="ECO:0000256" key="1">
    <source>
        <dbReference type="SAM" id="SignalP"/>
    </source>
</evidence>
<evidence type="ECO:0000259" key="2">
    <source>
        <dbReference type="Pfam" id="PF12697"/>
    </source>
</evidence>
<accession>A0ABU4K6W7</accession>
<protein>
    <submittedName>
        <fullName evidence="3">Alpha/beta hydrolase</fullName>
    </submittedName>
</protein>
<gene>
    <name evidence="3" type="ORF">R2363_15115</name>
</gene>
<dbReference type="Proteomes" id="UP001278571">
    <property type="component" value="Unassembled WGS sequence"/>
</dbReference>